<keyword evidence="3 6" id="KW-0812">Transmembrane</keyword>
<dbReference type="Pfam" id="PF04241">
    <property type="entry name" value="DUF423"/>
    <property type="match status" value="1"/>
</dbReference>
<keyword evidence="5 6" id="KW-0472">Membrane</keyword>
<feature type="transmembrane region" description="Helical" evidence="6">
    <location>
        <begin position="104"/>
        <end position="128"/>
    </location>
</feature>
<sequence>MINNKFLLYVGLALLITGIILGALGAHALKTMLNEQQFDSFKTGVFYQLLHSAIFISFGLSSQSLHQNKTFKAGTTMAITGVLLFSVSIYVLSISAVYDISLRWLGPVTPLGGLLMIAGWSVVFASFLKK</sequence>
<gene>
    <name evidence="7" type="ORF">DES35_101746</name>
</gene>
<comment type="similarity">
    <text evidence="2">Belongs to the UPF0382 family.</text>
</comment>
<dbReference type="Proteomes" id="UP000253517">
    <property type="component" value="Unassembled WGS sequence"/>
</dbReference>
<keyword evidence="4 6" id="KW-1133">Transmembrane helix</keyword>
<protein>
    <submittedName>
        <fullName evidence="7">Uncharacterized membrane protein YgdD (TMEM256/DUF423 family)</fullName>
    </submittedName>
</protein>
<feature type="transmembrane region" description="Helical" evidence="6">
    <location>
        <begin position="7"/>
        <end position="26"/>
    </location>
</feature>
<evidence type="ECO:0000256" key="1">
    <source>
        <dbReference type="ARBA" id="ARBA00004141"/>
    </source>
</evidence>
<evidence type="ECO:0000313" key="8">
    <source>
        <dbReference type="Proteomes" id="UP000253517"/>
    </source>
</evidence>
<evidence type="ECO:0000256" key="2">
    <source>
        <dbReference type="ARBA" id="ARBA00009694"/>
    </source>
</evidence>
<feature type="transmembrane region" description="Helical" evidence="6">
    <location>
        <begin position="46"/>
        <end position="65"/>
    </location>
</feature>
<evidence type="ECO:0000313" key="7">
    <source>
        <dbReference type="EMBL" id="RCX05460.1"/>
    </source>
</evidence>
<dbReference type="AlphaFoldDB" id="A0A369A7W3"/>
<evidence type="ECO:0000256" key="5">
    <source>
        <dbReference type="ARBA" id="ARBA00023136"/>
    </source>
</evidence>
<organism evidence="7 8">
    <name type="scientific">Schleiferia thermophila</name>
    <dbReference type="NCBI Taxonomy" id="884107"/>
    <lineage>
        <taxon>Bacteria</taxon>
        <taxon>Pseudomonadati</taxon>
        <taxon>Bacteroidota</taxon>
        <taxon>Flavobacteriia</taxon>
        <taxon>Flavobacteriales</taxon>
        <taxon>Schleiferiaceae</taxon>
        <taxon>Schleiferia</taxon>
    </lineage>
</organism>
<dbReference type="GO" id="GO:0016020">
    <property type="term" value="C:membrane"/>
    <property type="evidence" value="ECO:0007669"/>
    <property type="project" value="UniProtKB-SubCell"/>
</dbReference>
<dbReference type="PANTHER" id="PTHR43461:SF1">
    <property type="entry name" value="TRANSMEMBRANE PROTEIN 256"/>
    <property type="match status" value="1"/>
</dbReference>
<reference evidence="7 8" key="1">
    <citation type="submission" date="2018-07" db="EMBL/GenBank/DDBJ databases">
        <title>Genomic Encyclopedia of Type Strains, Phase IV (KMG-IV): sequencing the most valuable type-strain genomes for metagenomic binning, comparative biology and taxonomic classification.</title>
        <authorList>
            <person name="Goeker M."/>
        </authorList>
    </citation>
    <scope>NUCLEOTIDE SEQUENCE [LARGE SCALE GENOMIC DNA]</scope>
    <source>
        <strain evidence="7 8">DSM 21410</strain>
    </source>
</reference>
<feature type="transmembrane region" description="Helical" evidence="6">
    <location>
        <begin position="77"/>
        <end position="98"/>
    </location>
</feature>
<dbReference type="InterPro" id="IPR006696">
    <property type="entry name" value="DUF423"/>
</dbReference>
<comment type="caution">
    <text evidence="7">The sequence shown here is derived from an EMBL/GenBank/DDBJ whole genome shotgun (WGS) entry which is preliminary data.</text>
</comment>
<dbReference type="RefSeq" id="WP_037356224.1">
    <property type="nucleotide sequence ID" value="NZ_BHZF01000001.1"/>
</dbReference>
<dbReference type="EMBL" id="QPJS01000001">
    <property type="protein sequence ID" value="RCX05460.1"/>
    <property type="molecule type" value="Genomic_DNA"/>
</dbReference>
<evidence type="ECO:0000256" key="6">
    <source>
        <dbReference type="SAM" id="Phobius"/>
    </source>
</evidence>
<accession>A0A369A7W3</accession>
<comment type="subcellular location">
    <subcellularLocation>
        <location evidence="1">Membrane</location>
        <topology evidence="1">Multi-pass membrane protein</topology>
    </subcellularLocation>
</comment>
<name>A0A369A7W3_9FLAO</name>
<evidence type="ECO:0000256" key="4">
    <source>
        <dbReference type="ARBA" id="ARBA00022989"/>
    </source>
</evidence>
<proteinExistence type="inferred from homology"/>
<keyword evidence="8" id="KW-1185">Reference proteome</keyword>
<dbReference type="PANTHER" id="PTHR43461">
    <property type="entry name" value="TRANSMEMBRANE PROTEIN 256"/>
    <property type="match status" value="1"/>
</dbReference>
<evidence type="ECO:0000256" key="3">
    <source>
        <dbReference type="ARBA" id="ARBA00022692"/>
    </source>
</evidence>